<dbReference type="PANTHER" id="PTHR11006:SF4">
    <property type="entry name" value="PROTEIN ARGININE N-METHYLTRANSFERASE 7"/>
    <property type="match status" value="1"/>
</dbReference>
<protein>
    <recommendedName>
        <fullName evidence="5">Protein arginine N-methyltransferase</fullName>
    </recommendedName>
</protein>
<dbReference type="GO" id="GO:0016274">
    <property type="term" value="F:protein-arginine N-methyltransferase activity"/>
    <property type="evidence" value="ECO:0007669"/>
    <property type="project" value="InterPro"/>
</dbReference>
<proteinExistence type="predicted"/>
<dbReference type="SUPFAM" id="SSF53335">
    <property type="entry name" value="S-adenosyl-L-methionine-dependent methyltransferases"/>
    <property type="match status" value="1"/>
</dbReference>
<keyword evidence="4" id="KW-1185">Reference proteome</keyword>
<reference evidence="3 4" key="1">
    <citation type="submission" date="2019-07" db="EMBL/GenBank/DDBJ databases">
        <title>Genomes of Cafeteria roenbergensis.</title>
        <authorList>
            <person name="Fischer M.G."/>
            <person name="Hackl T."/>
            <person name="Roman M."/>
        </authorList>
    </citation>
    <scope>NUCLEOTIDE SEQUENCE [LARGE SCALE GENOMIC DNA]</scope>
    <source>
        <strain evidence="3 4">BVI</strain>
    </source>
</reference>
<evidence type="ECO:0000256" key="2">
    <source>
        <dbReference type="SAM" id="MobiDB-lite"/>
    </source>
</evidence>
<dbReference type="InterPro" id="IPR025799">
    <property type="entry name" value="Arg_MeTrfase"/>
</dbReference>
<name>A0A5A8CMQ6_CAFRO</name>
<keyword evidence="1" id="KW-0949">S-adenosyl-L-methionine</keyword>
<dbReference type="Proteomes" id="UP000323011">
    <property type="component" value="Unassembled WGS sequence"/>
</dbReference>
<evidence type="ECO:0000313" key="3">
    <source>
        <dbReference type="EMBL" id="KAA0154039.1"/>
    </source>
</evidence>
<evidence type="ECO:0008006" key="5">
    <source>
        <dbReference type="Google" id="ProtNLM"/>
    </source>
</evidence>
<dbReference type="InterPro" id="IPR029063">
    <property type="entry name" value="SAM-dependent_MTases_sf"/>
</dbReference>
<gene>
    <name evidence="3" type="ORF">FNF29_02662</name>
</gene>
<evidence type="ECO:0000313" key="4">
    <source>
        <dbReference type="Proteomes" id="UP000323011"/>
    </source>
</evidence>
<feature type="region of interest" description="Disordered" evidence="2">
    <location>
        <begin position="1"/>
        <end position="30"/>
    </location>
</feature>
<evidence type="ECO:0000256" key="1">
    <source>
        <dbReference type="ARBA" id="ARBA00022691"/>
    </source>
</evidence>
<dbReference type="Gene3D" id="2.70.160.11">
    <property type="entry name" value="Hnrnp arginine n-methyltransferase1"/>
    <property type="match status" value="1"/>
</dbReference>
<dbReference type="PANTHER" id="PTHR11006">
    <property type="entry name" value="PROTEIN ARGININE N-METHYLTRANSFERASE"/>
    <property type="match status" value="1"/>
</dbReference>
<dbReference type="GO" id="GO:0042054">
    <property type="term" value="F:histone methyltransferase activity"/>
    <property type="evidence" value="ECO:0007669"/>
    <property type="project" value="TreeGrafter"/>
</dbReference>
<dbReference type="AlphaFoldDB" id="A0A5A8CMQ6"/>
<dbReference type="EMBL" id="VLTN01000013">
    <property type="protein sequence ID" value="KAA0154039.1"/>
    <property type="molecule type" value="Genomic_DNA"/>
</dbReference>
<dbReference type="Gene3D" id="3.40.50.150">
    <property type="entry name" value="Vaccinia Virus protein VP39"/>
    <property type="match status" value="1"/>
</dbReference>
<sequence length="551" mass="56497">MFSGGDKYSGTLAGASRGREQEAEASTDPMQALATMGCDDSLRVLVDAEDEHGNPVQVPAVISARIDADGGGIRWTQEEDEEAAVNAAMGASQMASMLHDTGRIRAFERAIEGAVARFRAAHGRGPVVLDIGAGTGLLSMLAARAGAAAVFACEMYEPMARVARRVVADNGMTPPWLGESSGASGASFESKAAAVDATATAASTADGGGAPAGCPVAVFAKLSTALTVGSASPAEVASAAAAAWSAPAGADARHPPLLAASATDLPCRCDLLVTEILDSALLGEGMVPAAADARDRLLVPGAEVLRSGALQIAEWNFSSAGTASSAERMSLPAAETPLAGADCALLWWEALIGVDADGTDVTYCTRPRHPAVAADPMPLRPSFAAAGSVFGFNHAAFDSMRAGWNRARVLSFPLWMYEAAVVSEPATLFALDCSRGAGDGGPRIAGPDKQSVAEALGTLKGAADAVAVWTELDLTGESLLDPAKAPHWDVGEQPSVGWDSTAWVRAGSPLTFARQEVFVLDTTLEAGKRVPWDVQLDLESGKGLVFKPAGI</sequence>
<accession>A0A5A8CMQ6</accession>
<comment type="caution">
    <text evidence="3">The sequence shown here is derived from an EMBL/GenBank/DDBJ whole genome shotgun (WGS) entry which is preliminary data.</text>
</comment>
<organism evidence="3 4">
    <name type="scientific">Cafeteria roenbergensis</name>
    <name type="common">Marine flagellate</name>
    <dbReference type="NCBI Taxonomy" id="33653"/>
    <lineage>
        <taxon>Eukaryota</taxon>
        <taxon>Sar</taxon>
        <taxon>Stramenopiles</taxon>
        <taxon>Bigyra</taxon>
        <taxon>Opalozoa</taxon>
        <taxon>Bicosoecida</taxon>
        <taxon>Cafeteriaceae</taxon>
        <taxon>Cafeteria</taxon>
    </lineage>
</organism>